<protein>
    <recommendedName>
        <fullName evidence="7">Malonyl-CoA synthase</fullName>
    </recommendedName>
</protein>
<proteinExistence type="inferred from homology"/>
<dbReference type="InterPro" id="IPR025110">
    <property type="entry name" value="AMP-bd_C"/>
</dbReference>
<feature type="domain" description="AMP-dependent synthetase/ligase" evidence="3">
    <location>
        <begin position="17"/>
        <end position="372"/>
    </location>
</feature>
<dbReference type="GO" id="GO:0031956">
    <property type="term" value="F:medium-chain fatty acid-CoA ligase activity"/>
    <property type="evidence" value="ECO:0007669"/>
    <property type="project" value="TreeGrafter"/>
</dbReference>
<accession>A0A523UZT7</accession>
<sequence>MNGETLNDWFTDRFLCHGEKKAITYLREGRVETELSYTELHQDSNRMANTFLDLGVTKGDRVILYLQKSLGFIIAHCALQKIGAIGVPLNPGFKQSEMEYLLEDTQATLVLSGPEQETIIKEIDPRLTTILIHTERPYQDLDFFSSAPDSMPQIEIKPEDPGLIIYTSGTTGKPKGSILTQRNLVHDAKNIIDIWEITESDMVCHALPLFHVHGLCFELHTALMAGSHVLMLDRFSSEEVIEVLTKREGEYVCTLFMAVPAMYGKLMDYVGDRKLDFEHIRLWTSGSAPLLAKDFKKIKRVFGKEPVEREGMTETGMNFSNPVRGARKPGSIGLPLPDLEVRIVDPETFVDVVPGQTGEIWLKGPAVTPGYWRKPKETAKAFEKGWFKTGDLGRIDEDGYYYLTDRIKHIIISGGENISPKEVETVIDQVKGVAESSVVGIPDEKWGEKVVAAIVPKPGSKVEPHEIQTFCKKHLHNWKVPKDVVFLKELPKNKMGKVLKEEVKKVFKN</sequence>
<dbReference type="Pfam" id="PF13193">
    <property type="entry name" value="AMP-binding_C"/>
    <property type="match status" value="1"/>
</dbReference>
<dbReference type="Gene3D" id="3.30.300.30">
    <property type="match status" value="1"/>
</dbReference>
<evidence type="ECO:0000313" key="5">
    <source>
        <dbReference type="EMBL" id="TET48045.1"/>
    </source>
</evidence>
<dbReference type="PANTHER" id="PTHR43201:SF8">
    <property type="entry name" value="ACYL-COA SYNTHETASE FAMILY MEMBER 3"/>
    <property type="match status" value="1"/>
</dbReference>
<evidence type="ECO:0008006" key="7">
    <source>
        <dbReference type="Google" id="ProtNLM"/>
    </source>
</evidence>
<evidence type="ECO:0000259" key="4">
    <source>
        <dbReference type="Pfam" id="PF13193"/>
    </source>
</evidence>
<dbReference type="Gene3D" id="3.40.50.12780">
    <property type="entry name" value="N-terminal domain of ligase-like"/>
    <property type="match status" value="1"/>
</dbReference>
<comment type="caution">
    <text evidence="5">The sequence shown here is derived from an EMBL/GenBank/DDBJ whole genome shotgun (WGS) entry which is preliminary data.</text>
</comment>
<gene>
    <name evidence="5" type="ORF">E3J59_01195</name>
</gene>
<dbReference type="InterPro" id="IPR020845">
    <property type="entry name" value="AMP-binding_CS"/>
</dbReference>
<evidence type="ECO:0000256" key="1">
    <source>
        <dbReference type="ARBA" id="ARBA00006432"/>
    </source>
</evidence>
<dbReference type="GO" id="GO:0006631">
    <property type="term" value="P:fatty acid metabolic process"/>
    <property type="evidence" value="ECO:0007669"/>
    <property type="project" value="TreeGrafter"/>
</dbReference>
<evidence type="ECO:0000313" key="6">
    <source>
        <dbReference type="Proteomes" id="UP000320679"/>
    </source>
</evidence>
<evidence type="ECO:0000256" key="2">
    <source>
        <dbReference type="ARBA" id="ARBA00022598"/>
    </source>
</evidence>
<comment type="similarity">
    <text evidence="1">Belongs to the ATP-dependent AMP-binding enzyme family.</text>
</comment>
<evidence type="ECO:0000259" key="3">
    <source>
        <dbReference type="Pfam" id="PF00501"/>
    </source>
</evidence>
<dbReference type="AlphaFoldDB" id="A0A523UZT7"/>
<dbReference type="SUPFAM" id="SSF56801">
    <property type="entry name" value="Acetyl-CoA synthetase-like"/>
    <property type="match status" value="1"/>
</dbReference>
<dbReference type="InterPro" id="IPR045851">
    <property type="entry name" value="AMP-bd_C_sf"/>
</dbReference>
<dbReference type="EMBL" id="SOJK01000057">
    <property type="protein sequence ID" value="TET48045.1"/>
    <property type="molecule type" value="Genomic_DNA"/>
</dbReference>
<dbReference type="PANTHER" id="PTHR43201">
    <property type="entry name" value="ACYL-COA SYNTHETASE"/>
    <property type="match status" value="1"/>
</dbReference>
<name>A0A523UZT7_UNCAE</name>
<dbReference type="PROSITE" id="PS00455">
    <property type="entry name" value="AMP_BINDING"/>
    <property type="match status" value="1"/>
</dbReference>
<reference evidence="5 6" key="1">
    <citation type="submission" date="2019-03" db="EMBL/GenBank/DDBJ databases">
        <title>Metabolic potential of uncultured bacteria and archaea associated with petroleum seepage in deep-sea sediments.</title>
        <authorList>
            <person name="Dong X."/>
            <person name="Hubert C."/>
        </authorList>
    </citation>
    <scope>NUCLEOTIDE SEQUENCE [LARGE SCALE GENOMIC DNA]</scope>
    <source>
        <strain evidence="5">E29_bin78</strain>
    </source>
</reference>
<organism evidence="5 6">
    <name type="scientific">Aerophobetes bacterium</name>
    <dbReference type="NCBI Taxonomy" id="2030807"/>
    <lineage>
        <taxon>Bacteria</taxon>
        <taxon>Candidatus Aerophobota</taxon>
    </lineage>
</organism>
<dbReference type="InterPro" id="IPR000873">
    <property type="entry name" value="AMP-dep_synth/lig_dom"/>
</dbReference>
<dbReference type="FunFam" id="3.30.300.30:FF:000008">
    <property type="entry name" value="2,3-dihydroxybenzoate-AMP ligase"/>
    <property type="match status" value="1"/>
</dbReference>
<dbReference type="Proteomes" id="UP000320679">
    <property type="component" value="Unassembled WGS sequence"/>
</dbReference>
<keyword evidence="2" id="KW-0436">Ligase</keyword>
<dbReference type="InterPro" id="IPR042099">
    <property type="entry name" value="ANL_N_sf"/>
</dbReference>
<dbReference type="Pfam" id="PF00501">
    <property type="entry name" value="AMP-binding"/>
    <property type="match status" value="1"/>
</dbReference>
<feature type="domain" description="AMP-binding enzyme C-terminal" evidence="4">
    <location>
        <begin position="422"/>
        <end position="497"/>
    </location>
</feature>